<dbReference type="EMBL" id="GBXM01098058">
    <property type="protein sequence ID" value="JAH10519.1"/>
    <property type="molecule type" value="Transcribed_RNA"/>
</dbReference>
<evidence type="ECO:0000313" key="2">
    <source>
        <dbReference type="EMBL" id="JAH10519.1"/>
    </source>
</evidence>
<protein>
    <submittedName>
        <fullName evidence="2">Uncharacterized protein</fullName>
    </submittedName>
</protein>
<name>A0A0E9Q197_ANGAN</name>
<sequence>MRGIHEERTIPVRSNGMTPLCHHNAVLQGFLSAPSCLLETPPSARTQCHPDYPLAHLTSRRESKSGSSPFSSRSGRSTLT</sequence>
<reference evidence="2" key="1">
    <citation type="submission" date="2014-11" db="EMBL/GenBank/DDBJ databases">
        <authorList>
            <person name="Amaro Gonzalez C."/>
        </authorList>
    </citation>
    <scope>NUCLEOTIDE SEQUENCE</scope>
</reference>
<feature type="region of interest" description="Disordered" evidence="1">
    <location>
        <begin position="47"/>
        <end position="80"/>
    </location>
</feature>
<evidence type="ECO:0000256" key="1">
    <source>
        <dbReference type="SAM" id="MobiDB-lite"/>
    </source>
</evidence>
<accession>A0A0E9Q197</accession>
<feature type="compositionally biased region" description="Low complexity" evidence="1">
    <location>
        <begin position="65"/>
        <end position="80"/>
    </location>
</feature>
<reference evidence="2" key="2">
    <citation type="journal article" date="2015" name="Fish Shellfish Immunol.">
        <title>Early steps in the European eel (Anguilla anguilla)-Vibrio vulnificus interaction in the gills: Role of the RtxA13 toxin.</title>
        <authorList>
            <person name="Callol A."/>
            <person name="Pajuelo D."/>
            <person name="Ebbesson L."/>
            <person name="Teles M."/>
            <person name="MacKenzie S."/>
            <person name="Amaro C."/>
        </authorList>
    </citation>
    <scope>NUCLEOTIDE SEQUENCE</scope>
</reference>
<proteinExistence type="predicted"/>
<organism evidence="2">
    <name type="scientific">Anguilla anguilla</name>
    <name type="common">European freshwater eel</name>
    <name type="synonym">Muraena anguilla</name>
    <dbReference type="NCBI Taxonomy" id="7936"/>
    <lineage>
        <taxon>Eukaryota</taxon>
        <taxon>Metazoa</taxon>
        <taxon>Chordata</taxon>
        <taxon>Craniata</taxon>
        <taxon>Vertebrata</taxon>
        <taxon>Euteleostomi</taxon>
        <taxon>Actinopterygii</taxon>
        <taxon>Neopterygii</taxon>
        <taxon>Teleostei</taxon>
        <taxon>Anguilliformes</taxon>
        <taxon>Anguillidae</taxon>
        <taxon>Anguilla</taxon>
    </lineage>
</organism>
<dbReference type="AlphaFoldDB" id="A0A0E9Q197"/>